<dbReference type="OrthoDB" id="329835at2759"/>
<dbReference type="Pfam" id="PF00698">
    <property type="entry name" value="Acyl_transf_1"/>
    <property type="match status" value="1"/>
</dbReference>
<dbReference type="InterPro" id="IPR036291">
    <property type="entry name" value="NAD(P)-bd_dom_sf"/>
</dbReference>
<dbReference type="InterPro" id="IPR001227">
    <property type="entry name" value="Ac_transferase_dom_sf"/>
</dbReference>
<dbReference type="SUPFAM" id="SSF53901">
    <property type="entry name" value="Thiolase-like"/>
    <property type="match status" value="1"/>
</dbReference>
<evidence type="ECO:0008006" key="10">
    <source>
        <dbReference type="Google" id="ProtNLM"/>
    </source>
</evidence>
<dbReference type="InterPro" id="IPR014030">
    <property type="entry name" value="Ketoacyl_synth_N"/>
</dbReference>
<dbReference type="InterPro" id="IPR050091">
    <property type="entry name" value="PKS_NRPS_Biosynth_Enz"/>
</dbReference>
<comment type="caution">
    <text evidence="8">The sequence shown here is derived from an EMBL/GenBank/DDBJ whole genome shotgun (WGS) entry which is preliminary data.</text>
</comment>
<evidence type="ECO:0000256" key="3">
    <source>
        <dbReference type="ARBA" id="ARBA00022679"/>
    </source>
</evidence>
<dbReference type="Pfam" id="PF07993">
    <property type="entry name" value="NAD_binding_4"/>
    <property type="match status" value="1"/>
</dbReference>
<dbReference type="GO" id="GO:0004312">
    <property type="term" value="F:fatty acid synthase activity"/>
    <property type="evidence" value="ECO:0007669"/>
    <property type="project" value="TreeGrafter"/>
</dbReference>
<dbReference type="Gene3D" id="3.40.50.720">
    <property type="entry name" value="NAD(P)-binding Rossmann-like Domain"/>
    <property type="match status" value="2"/>
</dbReference>
<dbReference type="Gene3D" id="3.40.366.10">
    <property type="entry name" value="Malonyl-Coenzyme A Acyl Carrier Protein, domain 2"/>
    <property type="match status" value="2"/>
</dbReference>
<dbReference type="InterPro" id="IPR042104">
    <property type="entry name" value="PKS_dehydratase_sf"/>
</dbReference>
<dbReference type="InterPro" id="IPR016039">
    <property type="entry name" value="Thiolase-like"/>
</dbReference>
<dbReference type="PANTHER" id="PTHR43775:SF37">
    <property type="entry name" value="SI:DKEY-61P9.11"/>
    <property type="match status" value="1"/>
</dbReference>
<organism evidence="8 9">
    <name type="scientific">Collybiopsis confluens</name>
    <dbReference type="NCBI Taxonomy" id="2823264"/>
    <lineage>
        <taxon>Eukaryota</taxon>
        <taxon>Fungi</taxon>
        <taxon>Dikarya</taxon>
        <taxon>Basidiomycota</taxon>
        <taxon>Agaricomycotina</taxon>
        <taxon>Agaricomycetes</taxon>
        <taxon>Agaricomycetidae</taxon>
        <taxon>Agaricales</taxon>
        <taxon>Marasmiineae</taxon>
        <taxon>Omphalotaceae</taxon>
        <taxon>Collybiopsis</taxon>
    </lineage>
</organism>
<dbReference type="InterPro" id="IPR020841">
    <property type="entry name" value="PKS_Beta-ketoAc_synthase_dom"/>
</dbReference>
<dbReference type="PROSITE" id="PS52019">
    <property type="entry name" value="PKS_MFAS_DH"/>
    <property type="match status" value="1"/>
</dbReference>
<feature type="domain" description="PKS/mFAS DH" evidence="7">
    <location>
        <begin position="856"/>
        <end position="1144"/>
    </location>
</feature>
<feature type="active site" description="Proton donor; for dehydratase activity" evidence="4">
    <location>
        <position position="1054"/>
    </location>
</feature>
<dbReference type="PROSITE" id="PS52004">
    <property type="entry name" value="KS3_2"/>
    <property type="match status" value="1"/>
</dbReference>
<dbReference type="PANTHER" id="PTHR43775">
    <property type="entry name" value="FATTY ACID SYNTHASE"/>
    <property type="match status" value="1"/>
</dbReference>
<dbReference type="SUPFAM" id="SSF51735">
    <property type="entry name" value="NAD(P)-binding Rossmann-fold domains"/>
    <property type="match status" value="2"/>
</dbReference>
<dbReference type="InterPro" id="IPR049551">
    <property type="entry name" value="PKS_DH_C"/>
</dbReference>
<dbReference type="GO" id="GO:0006633">
    <property type="term" value="P:fatty acid biosynthetic process"/>
    <property type="evidence" value="ECO:0007669"/>
    <property type="project" value="TreeGrafter"/>
</dbReference>
<feature type="region of interest" description="C-terminal hotdog fold" evidence="4">
    <location>
        <begin position="994"/>
        <end position="1144"/>
    </location>
</feature>
<evidence type="ECO:0000256" key="1">
    <source>
        <dbReference type="ARBA" id="ARBA00022450"/>
    </source>
</evidence>
<evidence type="ECO:0000256" key="5">
    <source>
        <dbReference type="SAM" id="MobiDB-lite"/>
    </source>
</evidence>
<dbReference type="Gene3D" id="3.40.47.10">
    <property type="match status" value="1"/>
</dbReference>
<dbReference type="Pfam" id="PF14765">
    <property type="entry name" value="PS-DH"/>
    <property type="match status" value="1"/>
</dbReference>
<accession>A0A8H5MBV1</accession>
<dbReference type="SUPFAM" id="SSF55048">
    <property type="entry name" value="Probable ACP-binding domain of malonyl-CoA ACP transacylase"/>
    <property type="match status" value="1"/>
</dbReference>
<dbReference type="InterPro" id="IPR016036">
    <property type="entry name" value="Malonyl_transacylase_ACP-bd"/>
</dbReference>
<evidence type="ECO:0000256" key="4">
    <source>
        <dbReference type="PROSITE-ProRule" id="PRU01363"/>
    </source>
</evidence>
<dbReference type="Pfam" id="PF02801">
    <property type="entry name" value="Ketoacyl-synt_C"/>
    <property type="match status" value="1"/>
</dbReference>
<dbReference type="InterPro" id="IPR016035">
    <property type="entry name" value="Acyl_Trfase/lysoPLipase"/>
</dbReference>
<dbReference type="EMBL" id="JAACJN010000026">
    <property type="protein sequence ID" value="KAF5388760.1"/>
    <property type="molecule type" value="Genomic_DNA"/>
</dbReference>
<gene>
    <name evidence="8" type="ORF">D9757_005579</name>
</gene>
<dbReference type="SMART" id="SM00825">
    <property type="entry name" value="PKS_KS"/>
    <property type="match status" value="1"/>
</dbReference>
<keyword evidence="3" id="KW-0808">Transferase</keyword>
<reference evidence="8 9" key="1">
    <citation type="journal article" date="2020" name="ISME J.">
        <title>Uncovering the hidden diversity of litter-decomposition mechanisms in mushroom-forming fungi.</title>
        <authorList>
            <person name="Floudas D."/>
            <person name="Bentzer J."/>
            <person name="Ahren D."/>
            <person name="Johansson T."/>
            <person name="Persson P."/>
            <person name="Tunlid A."/>
        </authorList>
    </citation>
    <scope>NUCLEOTIDE SEQUENCE [LARGE SCALE GENOMIC DNA]</scope>
    <source>
        <strain evidence="8 9">CBS 406.79</strain>
    </source>
</reference>
<proteinExistence type="predicted"/>
<evidence type="ECO:0000313" key="8">
    <source>
        <dbReference type="EMBL" id="KAF5388760.1"/>
    </source>
</evidence>
<protein>
    <recommendedName>
        <fullName evidence="10">Polyketide synthase</fullName>
    </recommendedName>
</protein>
<dbReference type="SMART" id="SM00822">
    <property type="entry name" value="PKS_KR"/>
    <property type="match status" value="1"/>
</dbReference>
<dbReference type="InterPro" id="IPR014031">
    <property type="entry name" value="Ketoacyl_synth_C"/>
</dbReference>
<feature type="active site" description="Proton acceptor; for dehydratase activity" evidence="4">
    <location>
        <position position="891"/>
    </location>
</feature>
<dbReference type="Proteomes" id="UP000518752">
    <property type="component" value="Unassembled WGS sequence"/>
</dbReference>
<name>A0A8H5MBV1_9AGAR</name>
<dbReference type="InterPro" id="IPR013120">
    <property type="entry name" value="FAR_NAD-bd"/>
</dbReference>
<dbReference type="InterPro" id="IPR013968">
    <property type="entry name" value="PKS_KR"/>
</dbReference>
<dbReference type="SMART" id="SM00827">
    <property type="entry name" value="PKS_AT"/>
    <property type="match status" value="1"/>
</dbReference>
<evidence type="ECO:0000313" key="9">
    <source>
        <dbReference type="Proteomes" id="UP000518752"/>
    </source>
</evidence>
<feature type="domain" description="Ketosynthase family 3 (KS3)" evidence="6">
    <location>
        <begin position="3"/>
        <end position="423"/>
    </location>
</feature>
<keyword evidence="1" id="KW-0596">Phosphopantetheine</keyword>
<feature type="region of interest" description="Disordered" evidence="5">
    <location>
        <begin position="2040"/>
        <end position="2059"/>
    </location>
</feature>
<dbReference type="Pfam" id="PF00109">
    <property type="entry name" value="ketoacyl-synt"/>
    <property type="match status" value="1"/>
</dbReference>
<evidence type="ECO:0000259" key="7">
    <source>
        <dbReference type="PROSITE" id="PS52019"/>
    </source>
</evidence>
<evidence type="ECO:0000256" key="2">
    <source>
        <dbReference type="ARBA" id="ARBA00022553"/>
    </source>
</evidence>
<dbReference type="Pfam" id="PF08659">
    <property type="entry name" value="KR"/>
    <property type="match status" value="1"/>
</dbReference>
<keyword evidence="9" id="KW-1185">Reference proteome</keyword>
<evidence type="ECO:0000259" key="6">
    <source>
        <dbReference type="PROSITE" id="PS52004"/>
    </source>
</evidence>
<dbReference type="InterPro" id="IPR049900">
    <property type="entry name" value="PKS_mFAS_DH"/>
</dbReference>
<dbReference type="Gene3D" id="1.10.287.1960">
    <property type="match status" value="1"/>
</dbReference>
<feature type="compositionally biased region" description="Basic and acidic residues" evidence="5">
    <location>
        <begin position="2043"/>
        <end position="2052"/>
    </location>
</feature>
<feature type="region of interest" description="N-terminal hotdog fold" evidence="4">
    <location>
        <begin position="856"/>
        <end position="980"/>
    </location>
</feature>
<sequence>MGKTPIAIIGIATELPSGCHSSVNLGHKEFNDFLNAKKESYETIPAYRLNIAEWHGQGLGKIIASQGSFLKEIELFDPIELGITSKDARAMGVSTRKLIEISFLALLDSGVDFRGKNIGCYASGTAVDMQSVAEPDEFEPQGSVAGLPCMIANKVSYHLDLRGPSIPVDTACSSTLVATHLAVQAIRNGECSVAVVSGCQLNLRASDFALYSQASILSPDGKCKPFDAEGDGFGRAEGAAAIILKPLEQALEDGDYIYGTILGTGISTCGSLGPISAPVAESQKDAMERAYEGIGRRPSDADYVELHGTGTAVGDPTEANWVGQAFARDAELIIGSVKGNIGHTEITSFLASLSKVLSIFETRQVPPQVNLRYRNKAIQWDKFRLRAPLEAETLDPQSKSGRFLISICSSGIGGVNGHAVIESFPASNTQDTPLSFTEEPLLLVAGGLSPRSCTTIGEDIQELLRVSPGRSVDYSIIYGRRVRQMNWRSFALKTADNSSPSFSIPVLTPRVKPSITFLFSGQGPQHFNMGRQLFQRYAAFRHTISSLDSIYNEHTGKSMIRDHGLFDNSPNADTIPAVWPISLTITSLAMVQIALFDLMVSLGVRPNILIGHSAGEVALLYASGAGSKEMAFEIAIARGKAMSIVEEQMDGTMAAVSCSSVDAQHIVNAVTGRAKASENSILEIACYNSPQAVALAGHTKLINDAIVIAKRSGFLAKKIMTKVPVHSRAMELCDIIEDYNAEYFWVNTRNPVQFAQSMSTLASANPGTVVVEMGPHPVLAGYVQDLGVDPTSLVFPMYRTKIFMPHNEQETLLRALGKLITAGYNGVNFNSLCNRATPHPALKPYPFMKKTVEYWPKLSRVMDRQMSSRNGPLCYPDLRVNSKTHPELAEHIINSEPIMPAAGFIEMGLELGARTLWKVKFHSIFSLSAFTPPLVNITRENSKFLIQSKPVPGAPLFFEHDVNNWKLHAEGYLSELEYYLQTASVSLSGVMMRTKSRSLVEFYGELRRFAQYGPSYTRIDQVFTGNNEALVRIKGLNKLEASNGRYVLHPAILDACFHPCISPMMTKVTDPNIYFLPSKLNSLTLAKEFESSKLITSNLFCYILVEAWEPEQVTYNITLADDSGLPLCYLQGLSVQKHFQVPPMKVRGRFELQYQSYAIEEHKLLPEDLSRHLSNSSENMAGSHRTRLLNYSRNILHSIMKEKQWTEWEPLSQDIQDIVLKNQGMHPLYFIAAFPSHQKKSRFDSILNQHEIINLTEHSVRSSSLPLPNDLVIGSISREICLSDRKIFQDFKTLLVPGGFLILHLCNIEMPLEAVREVISVTGFTVITIDPSILGGPGILLAQRNSTSPNLSPLTTTVNQVFTYKLGKEIELQQYLRVLHEVHRAGPIWLVALEGQDAHALRGLFRTLVREFPHLNIRSAAFASQYSSQAIQQQIIQQYLPQSGAENEFVVEENMNICVPRIMPMPSSAANTEWGKRMENNSHNGINHVSVECCHFSPDIGLWGVVGMSTNDNARVVGITSLKPHSGNALLQTGWFAELAPELPGDMIARTAPTVILIGLSLGLTVLQDPTRLISRVILTHIDTPTGQMLNVLLGALNIASPITTLVSITPTDLYNIHIQPEDIIFTGLPEHDPLLSSYLSFGTQVIYFTSSSSYLISLKRDPHFAHDILATFGAYWSKTTFSPHIQNETNDATDGFMQSIFNPRKVYMLLGGLGSFGPFAALWMYQRGARHIVLTSRSGRTGMDRMKDSLTMRVLTYLENKRDLSLAVEAVGGTNKNAMSALISSLKLPLGGILLLATVFNDSLFLHKDPSNFTQSFNSKVGTLKTLEEIVDLTCLDFIVSVSSMTIWGNPGQADYTSANTALDGMLLKYRNAFSIAAPAVNDTSSMIRKTDTVQESHLSFTACSPEELCAWIEDGILCLHDRPIGLYVPPHDFTTLSDTLGSSILYNHLATSHDRRLPTGAPVEDLPSVLAKLVTDILEIPSAEFSSSVPLTSYGLDSIAAGRLSYALKPHISISQMQLLSDITLVNITERAGKAMLGPERNVHPSDKDLSPSPWSNTTKVTDIDNLLSQFSIGLEENAPRMTGPFYSNAVVLITGTTGTLGSYLLAELVQNPDVELVYAFNRPSSGSSVTERQHQTFQSLSLDCGILETNKIIFIEGDASKPDLGLDLIEYRMIQKRVTVIIDNAWRMDLNLPLNSFIPNISSTRNLIDFALSTPHPESLRYTFISSIAAVQNWNEEHNGTKVPEQIITHSRHAAMFGYGESKHIAERILAMSGLQSYIFRVGQLCGAISNGAWTTKEWIPKIIKTSIALNAIPNIGGVVSWVPVDKMAAILLEITMHPGNTLLLNGVLNVAHPKPVTWTSIVHKMQKILQSDSLSMTGENAIEVIPFIDWIDALEVAVKSSDAGSGIIRATERYPAFALLERLRHFAKSSPPVEIKSTNELETECGGLPALSLDGALMASSSMRELLADDQVLGDHHVQSWIQYWQKVDFLPDLGKFPL</sequence>
<dbReference type="SUPFAM" id="SSF52151">
    <property type="entry name" value="FabD/lysophospholipase-like"/>
    <property type="match status" value="1"/>
</dbReference>
<dbReference type="Gene3D" id="3.30.70.3290">
    <property type="match status" value="1"/>
</dbReference>
<dbReference type="Gene3D" id="3.10.129.110">
    <property type="entry name" value="Polyketide synthase dehydratase"/>
    <property type="match status" value="1"/>
</dbReference>
<keyword evidence="2" id="KW-0597">Phosphoprotein</keyword>
<dbReference type="CDD" id="cd00833">
    <property type="entry name" value="PKS"/>
    <property type="match status" value="1"/>
</dbReference>
<dbReference type="InterPro" id="IPR057326">
    <property type="entry name" value="KR_dom"/>
</dbReference>
<dbReference type="InterPro" id="IPR014043">
    <property type="entry name" value="Acyl_transferase_dom"/>
</dbReference>